<proteinExistence type="predicted"/>
<organism evidence="1 2">
    <name type="scientific">Lentinus tigrinus ALCF2SS1-6</name>
    <dbReference type="NCBI Taxonomy" id="1328759"/>
    <lineage>
        <taxon>Eukaryota</taxon>
        <taxon>Fungi</taxon>
        <taxon>Dikarya</taxon>
        <taxon>Basidiomycota</taxon>
        <taxon>Agaricomycotina</taxon>
        <taxon>Agaricomycetes</taxon>
        <taxon>Polyporales</taxon>
        <taxon>Polyporaceae</taxon>
        <taxon>Lentinus</taxon>
    </lineage>
</organism>
<reference evidence="1" key="1">
    <citation type="journal article" date="2018" name="Genome Biol. Evol.">
        <title>Genomics and development of Lentinus tigrinus, a white-rot wood-decaying mushroom with dimorphic fruiting bodies.</title>
        <authorList>
            <person name="Wu B."/>
            <person name="Xu Z."/>
            <person name="Knudson A."/>
            <person name="Carlson A."/>
            <person name="Chen N."/>
            <person name="Kovaka S."/>
            <person name="LaButti K."/>
            <person name="Lipzen A."/>
            <person name="Pennachio C."/>
            <person name="Riley R."/>
            <person name="Schakwitz W."/>
            <person name="Umezawa K."/>
            <person name="Ohm R.A."/>
            <person name="Grigoriev I.V."/>
            <person name="Nagy L.G."/>
            <person name="Gibbons J."/>
            <person name="Hibbett D."/>
        </authorList>
    </citation>
    <scope>NUCLEOTIDE SEQUENCE [LARGE SCALE GENOMIC DNA]</scope>
    <source>
        <strain evidence="1">ALCF2SS1-6</strain>
    </source>
</reference>
<accession>A0A5C2SA53</accession>
<keyword evidence="2" id="KW-1185">Reference proteome</keyword>
<evidence type="ECO:0000313" key="1">
    <source>
        <dbReference type="EMBL" id="RPD60004.1"/>
    </source>
</evidence>
<evidence type="ECO:0000313" key="2">
    <source>
        <dbReference type="Proteomes" id="UP000313359"/>
    </source>
</evidence>
<dbReference type="AlphaFoldDB" id="A0A5C2SA53"/>
<protein>
    <submittedName>
        <fullName evidence="1">Uncharacterized protein</fullName>
    </submittedName>
</protein>
<dbReference type="EMBL" id="ML122267">
    <property type="protein sequence ID" value="RPD60004.1"/>
    <property type="molecule type" value="Genomic_DNA"/>
</dbReference>
<name>A0A5C2SA53_9APHY</name>
<sequence>MGLAEDPWEKRPRLRSLNVNGLEGNAVPVLCTRRCQGHCRTCAGRLRSLPWSAGSSVPTNTMSPNSFLPGAGSTCMPGGLIAPFHQPAIREYYGDYIVEGERVFVEAVSGRGALSWSRPDCR</sequence>
<dbReference type="Proteomes" id="UP000313359">
    <property type="component" value="Unassembled WGS sequence"/>
</dbReference>
<gene>
    <name evidence="1" type="ORF">L227DRAFT_104128</name>
</gene>